<evidence type="ECO:0000256" key="7">
    <source>
        <dbReference type="SAM" id="SignalP"/>
    </source>
</evidence>
<dbReference type="Gene3D" id="2.60.120.200">
    <property type="match status" value="1"/>
</dbReference>
<feature type="domain" description="L-type lectin-like" evidence="8">
    <location>
        <begin position="39"/>
        <end position="251"/>
    </location>
</feature>
<organism evidence="9 10">
    <name type="scientific">Discina gigas</name>
    <dbReference type="NCBI Taxonomy" id="1032678"/>
    <lineage>
        <taxon>Eukaryota</taxon>
        <taxon>Fungi</taxon>
        <taxon>Dikarya</taxon>
        <taxon>Ascomycota</taxon>
        <taxon>Pezizomycotina</taxon>
        <taxon>Pezizomycetes</taxon>
        <taxon>Pezizales</taxon>
        <taxon>Discinaceae</taxon>
        <taxon>Discina</taxon>
    </lineage>
</organism>
<evidence type="ECO:0000313" key="9">
    <source>
        <dbReference type="EMBL" id="KAL0637239.1"/>
    </source>
</evidence>
<reference evidence="9 10" key="1">
    <citation type="submission" date="2024-02" db="EMBL/GenBank/DDBJ databases">
        <title>Discinaceae phylogenomics.</title>
        <authorList>
            <person name="Dirks A.C."/>
            <person name="James T.Y."/>
        </authorList>
    </citation>
    <scope>NUCLEOTIDE SEQUENCE [LARGE SCALE GENOMIC DNA]</scope>
    <source>
        <strain evidence="9 10">ACD0624</strain>
    </source>
</reference>
<proteinExistence type="predicted"/>
<dbReference type="SUPFAM" id="SSF49899">
    <property type="entry name" value="Concanavalin A-like lectins/glucanases"/>
    <property type="match status" value="1"/>
</dbReference>
<evidence type="ECO:0000259" key="8">
    <source>
        <dbReference type="PROSITE" id="PS51328"/>
    </source>
</evidence>
<dbReference type="InterPro" id="IPR051136">
    <property type="entry name" value="Intracellular_Lectin-GPT"/>
</dbReference>
<protein>
    <recommendedName>
        <fullName evidence="8">L-type lectin-like domain-containing protein</fullName>
    </recommendedName>
</protein>
<evidence type="ECO:0000256" key="6">
    <source>
        <dbReference type="SAM" id="Phobius"/>
    </source>
</evidence>
<dbReference type="Proteomes" id="UP001447188">
    <property type="component" value="Unassembled WGS sequence"/>
</dbReference>
<sequence length="461" mass="51405">MRTSFSNSGLFKSLIAVARILVLIAPAVSRAQDDKIYDYDKELSIGLVHPLSQDRHSIPGFQVFGDPQILSDRLILTPPTPGNQRVGLYTFKPSPYKEWFVSLDFRTTGGERPGGSFHFWYTAGGANGKGGLESVYTSKPFDGLVLVVDSYGGTGGSVRGYLNDGNTDYSIHHHVPSLAFGHCDISYRNRGVLTSMKVTQGSKTFKVEVDGNLCFETEKVKLPPGYHFGVSAITSDTPDSFELFSVLVASMETYHTPGKPQQAYEEVTEGAGRIVRDRGAVGQRAPHEVDYEEYVPEFKDAPAETYKTPDQQFTDVHNRLQGMTHHLAAIQSQLGMLYDRLDALTHRHDDMRAEARGTRVPRTQVDEIENKIKVIENVVVQIGSAISSKDYTHQFDALQRTLKEHHSNLMYAVPDTVNQALSTSGSKLWTYLIVIIGFQVFLLLAYVVYKRRRSGSPKKYL</sequence>
<feature type="signal peptide" evidence="7">
    <location>
        <begin position="1"/>
        <end position="31"/>
    </location>
</feature>
<dbReference type="InterPro" id="IPR005052">
    <property type="entry name" value="Lectin_leg"/>
</dbReference>
<evidence type="ECO:0000256" key="2">
    <source>
        <dbReference type="ARBA" id="ARBA00022692"/>
    </source>
</evidence>
<feature type="transmembrane region" description="Helical" evidence="6">
    <location>
        <begin position="428"/>
        <end position="449"/>
    </location>
</feature>
<gene>
    <name evidence="9" type="ORF">Q9L58_003723</name>
</gene>
<keyword evidence="10" id="KW-1185">Reference proteome</keyword>
<keyword evidence="2 6" id="KW-0812">Transmembrane</keyword>
<dbReference type="PROSITE" id="PS51328">
    <property type="entry name" value="L_LECTIN_LIKE"/>
    <property type="match status" value="1"/>
</dbReference>
<evidence type="ECO:0000256" key="4">
    <source>
        <dbReference type="ARBA" id="ARBA00022989"/>
    </source>
</evidence>
<dbReference type="PANTHER" id="PTHR12223">
    <property type="entry name" value="VESICULAR MANNOSE-BINDING LECTIN"/>
    <property type="match status" value="1"/>
</dbReference>
<keyword evidence="4 6" id="KW-1133">Transmembrane helix</keyword>
<evidence type="ECO:0000256" key="3">
    <source>
        <dbReference type="ARBA" id="ARBA00022729"/>
    </source>
</evidence>
<dbReference type="PANTHER" id="PTHR12223:SF28">
    <property type="entry name" value="LECTIN, MANNOSE BINDING 1 LIKE"/>
    <property type="match status" value="1"/>
</dbReference>
<evidence type="ECO:0000256" key="5">
    <source>
        <dbReference type="ARBA" id="ARBA00023136"/>
    </source>
</evidence>
<feature type="chain" id="PRO_5046189562" description="L-type lectin-like domain-containing protein" evidence="7">
    <location>
        <begin position="32"/>
        <end position="461"/>
    </location>
</feature>
<keyword evidence="5 6" id="KW-0472">Membrane</keyword>
<dbReference type="Pfam" id="PF03388">
    <property type="entry name" value="Lectin_leg-like"/>
    <property type="match status" value="1"/>
</dbReference>
<name>A0ABR3GMU2_9PEZI</name>
<dbReference type="EMBL" id="JBBBZM010000037">
    <property type="protein sequence ID" value="KAL0637239.1"/>
    <property type="molecule type" value="Genomic_DNA"/>
</dbReference>
<comment type="subcellular location">
    <subcellularLocation>
        <location evidence="1">Membrane</location>
        <topology evidence="1">Single-pass type I membrane protein</topology>
    </subcellularLocation>
</comment>
<dbReference type="InterPro" id="IPR013320">
    <property type="entry name" value="ConA-like_dom_sf"/>
</dbReference>
<comment type="caution">
    <text evidence="9">The sequence shown here is derived from an EMBL/GenBank/DDBJ whole genome shotgun (WGS) entry which is preliminary data.</text>
</comment>
<keyword evidence="3 7" id="KW-0732">Signal</keyword>
<evidence type="ECO:0000313" key="10">
    <source>
        <dbReference type="Proteomes" id="UP001447188"/>
    </source>
</evidence>
<evidence type="ECO:0000256" key="1">
    <source>
        <dbReference type="ARBA" id="ARBA00004479"/>
    </source>
</evidence>
<accession>A0ABR3GMU2</accession>